<evidence type="ECO:0000256" key="3">
    <source>
        <dbReference type="ARBA" id="ARBA00008321"/>
    </source>
</evidence>
<comment type="pathway">
    <text evidence="2">Glycolipid biosynthesis; glycosylphosphatidylinositol-anchor biosynthesis.</text>
</comment>
<comment type="similarity">
    <text evidence="3">Belongs to the PIGC family.</text>
</comment>
<comment type="subcellular location">
    <subcellularLocation>
        <location evidence="1">Membrane</location>
        <topology evidence="1">Multi-pass membrane protein</topology>
    </subcellularLocation>
</comment>
<evidence type="ECO:0000313" key="10">
    <source>
        <dbReference type="Proteomes" id="UP000663879"/>
    </source>
</evidence>
<proteinExistence type="inferred from homology"/>
<name>A0A813MJH3_9BILA</name>
<keyword evidence="7 8" id="KW-0472">Membrane</keyword>
<keyword evidence="5 8" id="KW-0812">Transmembrane</keyword>
<dbReference type="EMBL" id="CAJNOC010000172">
    <property type="protein sequence ID" value="CAF0722517.1"/>
    <property type="molecule type" value="Genomic_DNA"/>
</dbReference>
<dbReference type="OrthoDB" id="196709at2759"/>
<dbReference type="GO" id="GO:0000506">
    <property type="term" value="C:glycosylphosphatidylinositol-N-acetylglucosaminyltransferase (GPI-GnT) complex"/>
    <property type="evidence" value="ECO:0007669"/>
    <property type="project" value="TreeGrafter"/>
</dbReference>
<feature type="transmembrane region" description="Helical" evidence="8">
    <location>
        <begin position="54"/>
        <end position="76"/>
    </location>
</feature>
<evidence type="ECO:0000256" key="1">
    <source>
        <dbReference type="ARBA" id="ARBA00004141"/>
    </source>
</evidence>
<evidence type="ECO:0000256" key="2">
    <source>
        <dbReference type="ARBA" id="ARBA00004687"/>
    </source>
</evidence>
<keyword evidence="6 8" id="KW-1133">Transmembrane helix</keyword>
<feature type="transmembrane region" description="Helical" evidence="8">
    <location>
        <begin position="148"/>
        <end position="165"/>
    </location>
</feature>
<gene>
    <name evidence="9" type="ORF">OXX778_LOCUS2266</name>
</gene>
<keyword evidence="4" id="KW-0337">GPI-anchor biosynthesis</keyword>
<feature type="transmembrane region" description="Helical" evidence="8">
    <location>
        <begin position="119"/>
        <end position="136"/>
    </location>
</feature>
<evidence type="ECO:0000313" key="9">
    <source>
        <dbReference type="EMBL" id="CAF0722517.1"/>
    </source>
</evidence>
<dbReference type="PIRSF" id="PIRSF016104">
    <property type="entry name" value="GPI2"/>
    <property type="match status" value="1"/>
</dbReference>
<feature type="transmembrane region" description="Helical" evidence="8">
    <location>
        <begin position="253"/>
        <end position="272"/>
    </location>
</feature>
<dbReference type="Pfam" id="PF06432">
    <property type="entry name" value="GPI2"/>
    <property type="match status" value="1"/>
</dbReference>
<dbReference type="Proteomes" id="UP000663879">
    <property type="component" value="Unassembled WGS sequence"/>
</dbReference>
<dbReference type="InterPro" id="IPR009450">
    <property type="entry name" value="Plno_GlcNAc_GPI2"/>
</dbReference>
<evidence type="ECO:0000256" key="6">
    <source>
        <dbReference type="ARBA" id="ARBA00022989"/>
    </source>
</evidence>
<evidence type="ECO:0000256" key="5">
    <source>
        <dbReference type="ARBA" id="ARBA00022692"/>
    </source>
</evidence>
<reference evidence="9" key="1">
    <citation type="submission" date="2021-02" db="EMBL/GenBank/DDBJ databases">
        <authorList>
            <person name="Nowell W R."/>
        </authorList>
    </citation>
    <scope>NUCLEOTIDE SEQUENCE</scope>
    <source>
        <strain evidence="9">Ploen Becks lab</strain>
    </source>
</reference>
<dbReference type="UniPathway" id="UPA00196"/>
<dbReference type="PANTHER" id="PTHR12982">
    <property type="entry name" value="PHOSPHATIDYLINOSITOL GLYCAN, CLASS C"/>
    <property type="match status" value="1"/>
</dbReference>
<evidence type="ECO:0008006" key="11">
    <source>
        <dbReference type="Google" id="ProtNLM"/>
    </source>
</evidence>
<comment type="caution">
    <text evidence="9">The sequence shown here is derived from an EMBL/GenBank/DDBJ whole genome shotgun (WGS) entry which is preliminary data.</text>
</comment>
<feature type="transmembrane region" description="Helical" evidence="8">
    <location>
        <begin position="177"/>
        <end position="193"/>
    </location>
</feature>
<keyword evidence="10" id="KW-1185">Reference proteome</keyword>
<protein>
    <recommendedName>
        <fullName evidence="11">Phosphatidylinositol N-acetylglucosaminyltransferase subunit C</fullName>
    </recommendedName>
</protein>
<evidence type="ECO:0000256" key="4">
    <source>
        <dbReference type="ARBA" id="ARBA00022502"/>
    </source>
</evidence>
<organism evidence="9 10">
    <name type="scientific">Brachionus calyciflorus</name>
    <dbReference type="NCBI Taxonomy" id="104777"/>
    <lineage>
        <taxon>Eukaryota</taxon>
        <taxon>Metazoa</taxon>
        <taxon>Spiralia</taxon>
        <taxon>Gnathifera</taxon>
        <taxon>Rotifera</taxon>
        <taxon>Eurotatoria</taxon>
        <taxon>Monogononta</taxon>
        <taxon>Pseudotrocha</taxon>
        <taxon>Ploima</taxon>
        <taxon>Brachionidae</taxon>
        <taxon>Brachionus</taxon>
    </lineage>
</organism>
<feature type="transmembrane region" description="Helical" evidence="8">
    <location>
        <begin position="199"/>
        <end position="217"/>
    </location>
</feature>
<dbReference type="GO" id="GO:0006506">
    <property type="term" value="P:GPI anchor biosynthetic process"/>
    <property type="evidence" value="ECO:0007669"/>
    <property type="project" value="UniProtKB-UniPathway"/>
</dbReference>
<sequence>MGKIDVKPSVNRQNSWTKKLYIKQSYDDNYVDEKTFLELKRINVNARLYTYWEAVLYSGLIVQQLSTVIIFVLIYVYLRSDLIKIENLVLFFVVPLVGIGYLSKVIVLKHKCSQIQSDLGNIIKFVLFTYGISPIVNSLTESISSDTIHALTTFMLIFNILFYDYDSSEATIASKTFSFNAALFACVCLASRFEKSSFHTFILLILAFVLFALFPEYRRYSEEHYPHSIPIFTITCFFICLIMMINLKLWLYIFYLCLVCFIISFVCPLILIKLQSKKKTIHGPWDEALIQT</sequence>
<feature type="transmembrane region" description="Helical" evidence="8">
    <location>
        <begin position="88"/>
        <end position="107"/>
    </location>
</feature>
<dbReference type="AlphaFoldDB" id="A0A813MJH3"/>
<evidence type="ECO:0000256" key="7">
    <source>
        <dbReference type="ARBA" id="ARBA00023136"/>
    </source>
</evidence>
<accession>A0A813MJH3</accession>
<feature type="transmembrane region" description="Helical" evidence="8">
    <location>
        <begin position="229"/>
        <end position="247"/>
    </location>
</feature>
<dbReference type="PANTHER" id="PTHR12982:SF0">
    <property type="entry name" value="PHOSPHATIDYLINOSITOL N-ACETYLGLUCOSAMINYLTRANSFERASE SUBUNIT C"/>
    <property type="match status" value="1"/>
</dbReference>
<evidence type="ECO:0000256" key="8">
    <source>
        <dbReference type="SAM" id="Phobius"/>
    </source>
</evidence>